<comment type="caution">
    <text evidence="2">The sequence shown here is derived from an EMBL/GenBank/DDBJ whole genome shotgun (WGS) entry which is preliminary data.</text>
</comment>
<evidence type="ECO:0000313" key="3">
    <source>
        <dbReference type="Proteomes" id="UP000037962"/>
    </source>
</evidence>
<gene>
    <name evidence="2" type="ORF">AN912_22090</name>
</gene>
<sequence length="80" mass="8572">MHGLAAALAVYITAIAKGQEVPSPEPARLLSVNEAAAVLCCSRAFLYTRIQSGDISSVKLGRRRLISTTALREFVERNAA</sequence>
<name>A0ABR5LME8_9MYCO</name>
<evidence type="ECO:0000313" key="2">
    <source>
        <dbReference type="EMBL" id="KPG28273.1"/>
    </source>
</evidence>
<dbReference type="NCBIfam" id="TIGR01764">
    <property type="entry name" value="excise"/>
    <property type="match status" value="1"/>
</dbReference>
<evidence type="ECO:0000259" key="1">
    <source>
        <dbReference type="Pfam" id="PF12728"/>
    </source>
</evidence>
<protein>
    <recommendedName>
        <fullName evidence="1">Helix-turn-helix domain-containing protein</fullName>
    </recommendedName>
</protein>
<feature type="domain" description="Helix-turn-helix" evidence="1">
    <location>
        <begin position="29"/>
        <end position="78"/>
    </location>
</feature>
<organism evidence="2 3">
    <name type="scientific">Mycobacteroides immunogenum</name>
    <dbReference type="NCBI Taxonomy" id="83262"/>
    <lineage>
        <taxon>Bacteria</taxon>
        <taxon>Bacillati</taxon>
        <taxon>Actinomycetota</taxon>
        <taxon>Actinomycetes</taxon>
        <taxon>Mycobacteriales</taxon>
        <taxon>Mycobacteriaceae</taxon>
        <taxon>Mycobacteroides</taxon>
    </lineage>
</organism>
<dbReference type="Proteomes" id="UP000037962">
    <property type="component" value="Unassembled WGS sequence"/>
</dbReference>
<dbReference type="EMBL" id="LJFS01000035">
    <property type="protein sequence ID" value="KPG28273.1"/>
    <property type="molecule type" value="Genomic_DNA"/>
</dbReference>
<reference evidence="2 3" key="1">
    <citation type="submission" date="2015-09" db="EMBL/GenBank/DDBJ databases">
        <title>Genome Sequences of Mycobacterium immunogenum Isolates, Recuperated from a Chloraminated Drinking Water Distribution System Simulator Subjected to Episodes of Nitrification.</title>
        <authorList>
            <person name="Gomez-Alvarez V."/>
            <person name="Revetta R.P."/>
        </authorList>
    </citation>
    <scope>NUCLEOTIDE SEQUENCE [LARGE SCALE GENOMIC DNA]</scope>
    <source>
        <strain evidence="2 3">H076</strain>
    </source>
</reference>
<proteinExistence type="predicted"/>
<dbReference type="InterPro" id="IPR041657">
    <property type="entry name" value="HTH_17"/>
</dbReference>
<keyword evidence="3" id="KW-1185">Reference proteome</keyword>
<accession>A0ABR5LME8</accession>
<dbReference type="InterPro" id="IPR010093">
    <property type="entry name" value="SinI_DNA-bd"/>
</dbReference>
<dbReference type="Pfam" id="PF12728">
    <property type="entry name" value="HTH_17"/>
    <property type="match status" value="1"/>
</dbReference>